<dbReference type="STRING" id="195064.SAMN05421721_11724"/>
<proteinExistence type="predicted"/>
<dbReference type="Proteomes" id="UP000199556">
    <property type="component" value="Unassembled WGS sequence"/>
</dbReference>
<keyword evidence="1" id="KW-0812">Transmembrane</keyword>
<evidence type="ECO:0000313" key="2">
    <source>
        <dbReference type="EMBL" id="SFM64221.1"/>
    </source>
</evidence>
<evidence type="ECO:0000313" key="3">
    <source>
        <dbReference type="Proteomes" id="UP000199556"/>
    </source>
</evidence>
<accession>A0A1I4SIP5</accession>
<dbReference type="AlphaFoldDB" id="A0A1I4SIP5"/>
<evidence type="ECO:0008006" key="4">
    <source>
        <dbReference type="Google" id="ProtNLM"/>
    </source>
</evidence>
<dbReference type="NCBIfam" id="NF037970">
    <property type="entry name" value="vanZ_1"/>
    <property type="match status" value="1"/>
</dbReference>
<protein>
    <recommendedName>
        <fullName evidence="4">VanZ like family protein</fullName>
    </recommendedName>
</protein>
<reference evidence="2 3" key="1">
    <citation type="submission" date="2016-10" db="EMBL/GenBank/DDBJ databases">
        <authorList>
            <person name="de Groot N.N."/>
        </authorList>
    </citation>
    <scope>NUCLEOTIDE SEQUENCE [LARGE SCALE GENOMIC DNA]</scope>
    <source>
        <strain evidence="2 3">DSM 4180</strain>
    </source>
</reference>
<feature type="transmembrane region" description="Helical" evidence="1">
    <location>
        <begin position="26"/>
        <end position="43"/>
    </location>
</feature>
<keyword evidence="1" id="KW-0472">Membrane</keyword>
<gene>
    <name evidence="2" type="ORF">SAMN05421721_11724</name>
</gene>
<name>A0A1I4SIP5_ECTMO</name>
<evidence type="ECO:0000256" key="1">
    <source>
        <dbReference type="SAM" id="Phobius"/>
    </source>
</evidence>
<keyword evidence="3" id="KW-1185">Reference proteome</keyword>
<organism evidence="2 3">
    <name type="scientific">Ectothiorhodospira mobilis</name>
    <dbReference type="NCBI Taxonomy" id="195064"/>
    <lineage>
        <taxon>Bacteria</taxon>
        <taxon>Pseudomonadati</taxon>
        <taxon>Pseudomonadota</taxon>
        <taxon>Gammaproteobacteria</taxon>
        <taxon>Chromatiales</taxon>
        <taxon>Ectothiorhodospiraceae</taxon>
        <taxon>Ectothiorhodospira</taxon>
    </lineage>
</organism>
<dbReference type="EMBL" id="FOUO01000017">
    <property type="protein sequence ID" value="SFM64221.1"/>
    <property type="molecule type" value="Genomic_DNA"/>
</dbReference>
<sequence>MLMLAILVGTLLPAHRLPSWLPNDKLLHVLAYGLAAVLLILALPPGQGRWIGLLLLFLTGWLLEHLQRYVPGRGYSRGDLAANALGIAGGLTGTSLAGL</sequence>
<keyword evidence="1" id="KW-1133">Transmembrane helix</keyword>